<dbReference type="InterPro" id="IPR036291">
    <property type="entry name" value="NAD(P)-bd_dom_sf"/>
</dbReference>
<dbReference type="OrthoDB" id="9776868at2"/>
<organism evidence="5 6">
    <name type="scientific">Leifsonia xyli subsp. cynodontis DSM 46306</name>
    <dbReference type="NCBI Taxonomy" id="1389489"/>
    <lineage>
        <taxon>Bacteria</taxon>
        <taxon>Bacillati</taxon>
        <taxon>Actinomycetota</taxon>
        <taxon>Actinomycetes</taxon>
        <taxon>Micrococcales</taxon>
        <taxon>Microbacteriaceae</taxon>
        <taxon>Leifsonia</taxon>
    </lineage>
</organism>
<dbReference type="GO" id="GO:0004764">
    <property type="term" value="F:shikimate 3-dehydrogenase (NADP+) activity"/>
    <property type="evidence" value="ECO:0007669"/>
    <property type="project" value="InterPro"/>
</dbReference>
<dbReference type="PATRIC" id="fig|1389489.3.peg.1126"/>
<dbReference type="Proteomes" id="UP000016743">
    <property type="component" value="Chromosome"/>
</dbReference>
<dbReference type="GO" id="GO:0009073">
    <property type="term" value="P:aromatic amino acid family biosynthetic process"/>
    <property type="evidence" value="ECO:0007669"/>
    <property type="project" value="UniProtKB-KW"/>
</dbReference>
<dbReference type="EMBL" id="CP006734">
    <property type="protein sequence ID" value="AGW41264.1"/>
    <property type="molecule type" value="Genomic_DNA"/>
</dbReference>
<dbReference type="CDD" id="cd01065">
    <property type="entry name" value="NAD_bind_Shikimate_DH"/>
    <property type="match status" value="1"/>
</dbReference>
<evidence type="ECO:0000256" key="2">
    <source>
        <dbReference type="ARBA" id="ARBA00023141"/>
    </source>
</evidence>
<dbReference type="STRING" id="1389489.O159_11780"/>
<dbReference type="eggNOG" id="COG3170">
    <property type="taxonomic scope" value="Bacteria"/>
</dbReference>
<keyword evidence="2" id="KW-0028">Amino-acid biosynthesis</keyword>
<feature type="domain" description="Shikimate dehydrogenase substrate binding N-terminal" evidence="4">
    <location>
        <begin position="168"/>
        <end position="249"/>
    </location>
</feature>
<keyword evidence="6" id="KW-1185">Reference proteome</keyword>
<dbReference type="SUPFAM" id="SSF53223">
    <property type="entry name" value="Aminoacid dehydrogenase-like, N-terminal domain"/>
    <property type="match status" value="1"/>
</dbReference>
<dbReference type="InterPro" id="IPR013708">
    <property type="entry name" value="Shikimate_DH-bd_N"/>
</dbReference>
<evidence type="ECO:0000313" key="5">
    <source>
        <dbReference type="EMBL" id="AGW41264.1"/>
    </source>
</evidence>
<feature type="region of interest" description="Disordered" evidence="3">
    <location>
        <begin position="23"/>
        <end position="121"/>
    </location>
</feature>
<sequence length="486" mass="50998">MSRTSKASSRKATGVDAAAQIAALFETQRQDEAEETAKAAEESEKPAPDEPSPERPAPEVSPENPALARPVAEPSPERPAPEVSPEKPVSDEPSPESVWVPELLPERQATDEPSPESVWVPELLPERQATDEPSPEPVWAPEPVPVQTAPPAILPGKPVVSQRPRLAVLGSPIGHSKSPDLHRAAYEVLGLDWEYGREEVVEAALPAYLDGLGEEWRGLSLTMPLKKAVIPLLTDIDRVAAETGAANTVLFDGEEVRGFNTDVGGIVRALSAAGLERVRYVHILGGGATAASALVAAAELGAERVDLHVRDLEKSLSLEPPAHGLGLRIRIRSFLQADRSLDIPELVISTLPGDVSIPVLYTDSTRRRAVLLDVAYEPWPTPLARAWQSVGGTVVSGLGMLVHQALLQVRVFVSGDPLEPLPDEEAVLRAMLAVAGVDAAGAPLEAAADTPGTSLDGAAVDAAAASLDGVGVDAVGTLPEEAAAGA</sequence>
<dbReference type="Gene3D" id="3.40.50.720">
    <property type="entry name" value="NAD(P)-binding Rossmann-like Domain"/>
    <property type="match status" value="1"/>
</dbReference>
<gene>
    <name evidence="5" type="ORF">O159_11780</name>
</gene>
<feature type="compositionally biased region" description="Basic and acidic residues" evidence="3">
    <location>
        <begin position="75"/>
        <end position="90"/>
    </location>
</feature>
<comment type="pathway">
    <text evidence="1">Metabolic intermediate biosynthesis; chorismate biosynthesis; chorismate from D-erythrose 4-phosphate and phosphoenolpyruvate: step 4/7.</text>
</comment>
<name>U3P727_LEIXC</name>
<dbReference type="GO" id="GO:0009423">
    <property type="term" value="P:chorismate biosynthetic process"/>
    <property type="evidence" value="ECO:0007669"/>
    <property type="project" value="TreeGrafter"/>
</dbReference>
<dbReference type="InterPro" id="IPR022893">
    <property type="entry name" value="Shikimate_DH_fam"/>
</dbReference>
<dbReference type="AlphaFoldDB" id="U3P727"/>
<protein>
    <recommendedName>
        <fullName evidence="4">Shikimate dehydrogenase substrate binding N-terminal domain-containing protein</fullName>
    </recommendedName>
</protein>
<dbReference type="RefSeq" id="WP_021754715.1">
    <property type="nucleotide sequence ID" value="NC_022438.1"/>
</dbReference>
<dbReference type="NCBIfam" id="NF001311">
    <property type="entry name" value="PRK00258.1-3"/>
    <property type="match status" value="1"/>
</dbReference>
<dbReference type="GO" id="GO:0005829">
    <property type="term" value="C:cytosol"/>
    <property type="evidence" value="ECO:0007669"/>
    <property type="project" value="TreeGrafter"/>
</dbReference>
<dbReference type="PANTHER" id="PTHR21089:SF1">
    <property type="entry name" value="BIFUNCTIONAL 3-DEHYDROQUINATE DEHYDRATASE_SHIKIMATE DEHYDROGENASE, CHLOROPLASTIC"/>
    <property type="match status" value="1"/>
</dbReference>
<keyword evidence="2" id="KW-0057">Aromatic amino acid biosynthesis</keyword>
<dbReference type="GO" id="GO:0050661">
    <property type="term" value="F:NADP binding"/>
    <property type="evidence" value="ECO:0007669"/>
    <property type="project" value="TreeGrafter"/>
</dbReference>
<proteinExistence type="predicted"/>
<dbReference type="eggNOG" id="COG0169">
    <property type="taxonomic scope" value="Bacteria"/>
</dbReference>
<dbReference type="Pfam" id="PF08501">
    <property type="entry name" value="Shikimate_dh_N"/>
    <property type="match status" value="1"/>
</dbReference>
<evidence type="ECO:0000256" key="3">
    <source>
        <dbReference type="SAM" id="MobiDB-lite"/>
    </source>
</evidence>
<dbReference type="PANTHER" id="PTHR21089">
    <property type="entry name" value="SHIKIMATE DEHYDROGENASE"/>
    <property type="match status" value="1"/>
</dbReference>
<dbReference type="HOGENOM" id="CLU_044063_0_1_11"/>
<evidence type="ECO:0000259" key="4">
    <source>
        <dbReference type="Pfam" id="PF08501"/>
    </source>
</evidence>
<dbReference type="SUPFAM" id="SSF51735">
    <property type="entry name" value="NAD(P)-binding Rossmann-fold domains"/>
    <property type="match status" value="1"/>
</dbReference>
<dbReference type="InterPro" id="IPR046346">
    <property type="entry name" value="Aminoacid_DH-like_N_sf"/>
</dbReference>
<dbReference type="GO" id="GO:0019632">
    <property type="term" value="P:shikimate metabolic process"/>
    <property type="evidence" value="ECO:0007669"/>
    <property type="project" value="TreeGrafter"/>
</dbReference>
<evidence type="ECO:0000256" key="1">
    <source>
        <dbReference type="ARBA" id="ARBA00004871"/>
    </source>
</evidence>
<dbReference type="Gene3D" id="3.40.50.10860">
    <property type="entry name" value="Leucine Dehydrogenase, chain A, domain 1"/>
    <property type="match status" value="1"/>
</dbReference>
<dbReference type="KEGG" id="lxy:O159_11780"/>
<feature type="compositionally biased region" description="Basic and acidic residues" evidence="3">
    <location>
        <begin position="28"/>
        <end position="57"/>
    </location>
</feature>
<reference evidence="5 6" key="1">
    <citation type="journal article" date="2013" name="Genome Announc.">
        <title>Complete Genome Sequence of Leifsonia xyli subsp. cynodontis Strain DSM46306, a Gram-Positive Bacterial Pathogen of Grasses.</title>
        <authorList>
            <person name="Monteiro-Vitorello C.B."/>
            <person name="Zerillo M.M."/>
            <person name="Van Sluys M.A."/>
            <person name="Camargo L.E."/>
            <person name="Kitajima J.P."/>
        </authorList>
    </citation>
    <scope>NUCLEOTIDE SEQUENCE [LARGE SCALE GENOMIC DNA]</scope>
    <source>
        <strain evidence="5 6">DSM 46306</strain>
    </source>
</reference>
<accession>U3P727</accession>
<evidence type="ECO:0000313" key="6">
    <source>
        <dbReference type="Proteomes" id="UP000016743"/>
    </source>
</evidence>